<dbReference type="PIRSF" id="PIRSF005962">
    <property type="entry name" value="Pept_M20D_amidohydro"/>
    <property type="match status" value="1"/>
</dbReference>
<evidence type="ECO:0000256" key="1">
    <source>
        <dbReference type="ARBA" id="ARBA00022801"/>
    </source>
</evidence>
<dbReference type="InterPro" id="IPR036264">
    <property type="entry name" value="Bact_exopeptidase_dim_dom"/>
</dbReference>
<dbReference type="NCBIfam" id="TIGR01891">
    <property type="entry name" value="amidohydrolases"/>
    <property type="match status" value="1"/>
</dbReference>
<accession>A0A0A2TJ51</accession>
<feature type="domain" description="Peptidase M20 dimerisation" evidence="3">
    <location>
        <begin position="190"/>
        <end position="284"/>
    </location>
</feature>
<dbReference type="InterPro" id="IPR011650">
    <property type="entry name" value="Peptidase_M20_dimer"/>
</dbReference>
<name>A0A0A2TJ51_9BACI</name>
<dbReference type="Gene3D" id="3.40.630.10">
    <property type="entry name" value="Zn peptidases"/>
    <property type="match status" value="1"/>
</dbReference>
<feature type="binding site" evidence="2">
    <location>
        <position position="366"/>
    </location>
    <ligand>
        <name>Mn(2+)</name>
        <dbReference type="ChEBI" id="CHEBI:29035"/>
        <label>2</label>
    </ligand>
</feature>
<keyword evidence="2" id="KW-0464">Manganese</keyword>
<dbReference type="FunFam" id="3.30.70.360:FF:000001">
    <property type="entry name" value="N-acetyldiaminopimelate deacetylase"/>
    <property type="match status" value="1"/>
</dbReference>
<dbReference type="Pfam" id="PF07687">
    <property type="entry name" value="M20_dimer"/>
    <property type="match status" value="1"/>
</dbReference>
<keyword evidence="4" id="KW-0121">Carboxypeptidase</keyword>
<dbReference type="PANTHER" id="PTHR11014">
    <property type="entry name" value="PEPTIDASE M20 FAMILY MEMBER"/>
    <property type="match status" value="1"/>
</dbReference>
<feature type="binding site" evidence="2">
    <location>
        <position position="167"/>
    </location>
    <ligand>
        <name>Mn(2+)</name>
        <dbReference type="ChEBI" id="CHEBI:29035"/>
        <label>2</label>
    </ligand>
</feature>
<dbReference type="InterPro" id="IPR017439">
    <property type="entry name" value="Amidohydrolase"/>
</dbReference>
<comment type="caution">
    <text evidence="4">The sequence shown here is derived from an EMBL/GenBank/DDBJ whole genome shotgun (WGS) entry which is preliminary data.</text>
</comment>
<dbReference type="PANTHER" id="PTHR11014:SF63">
    <property type="entry name" value="METALLOPEPTIDASE, PUTATIVE (AFU_ORTHOLOGUE AFUA_6G09600)-RELATED"/>
    <property type="match status" value="1"/>
</dbReference>
<dbReference type="STRING" id="1385514.N782_17420"/>
<dbReference type="Pfam" id="PF01546">
    <property type="entry name" value="Peptidase_M20"/>
    <property type="match status" value="1"/>
</dbReference>
<evidence type="ECO:0000313" key="4">
    <source>
        <dbReference type="EMBL" id="KGP74111.1"/>
    </source>
</evidence>
<dbReference type="SUPFAM" id="SSF55031">
    <property type="entry name" value="Bacterial exopeptidase dimerisation domain"/>
    <property type="match status" value="1"/>
</dbReference>
<feature type="binding site" evidence="2">
    <location>
        <position position="103"/>
    </location>
    <ligand>
        <name>Mn(2+)</name>
        <dbReference type="ChEBI" id="CHEBI:29035"/>
        <label>2</label>
    </ligand>
</feature>
<dbReference type="CDD" id="cd03886">
    <property type="entry name" value="M20_Acy1"/>
    <property type="match status" value="1"/>
</dbReference>
<keyword evidence="4" id="KW-0645">Protease</keyword>
<dbReference type="Proteomes" id="UP000030147">
    <property type="component" value="Unassembled WGS sequence"/>
</dbReference>
<comment type="cofactor">
    <cofactor evidence="2">
        <name>Mn(2+)</name>
        <dbReference type="ChEBI" id="CHEBI:29035"/>
    </cofactor>
    <text evidence="2">The Mn(2+) ion enhances activity.</text>
</comment>
<dbReference type="AlphaFoldDB" id="A0A0A2TJ51"/>
<evidence type="ECO:0000256" key="2">
    <source>
        <dbReference type="PIRSR" id="PIRSR005962-1"/>
    </source>
</evidence>
<organism evidence="4 5">
    <name type="scientific">Pontibacillus yanchengensis Y32</name>
    <dbReference type="NCBI Taxonomy" id="1385514"/>
    <lineage>
        <taxon>Bacteria</taxon>
        <taxon>Bacillati</taxon>
        <taxon>Bacillota</taxon>
        <taxon>Bacilli</taxon>
        <taxon>Bacillales</taxon>
        <taxon>Bacillaceae</taxon>
        <taxon>Pontibacillus</taxon>
    </lineage>
</organism>
<dbReference type="SUPFAM" id="SSF53187">
    <property type="entry name" value="Zn-dependent exopeptidases"/>
    <property type="match status" value="1"/>
</dbReference>
<dbReference type="EMBL" id="AVBF01000005">
    <property type="protein sequence ID" value="KGP74111.1"/>
    <property type="molecule type" value="Genomic_DNA"/>
</dbReference>
<dbReference type="GO" id="GO:0046872">
    <property type="term" value="F:metal ion binding"/>
    <property type="evidence" value="ECO:0007669"/>
    <property type="project" value="UniProtKB-KW"/>
</dbReference>
<gene>
    <name evidence="4" type="ORF">N782_17420</name>
</gene>
<keyword evidence="2" id="KW-0479">Metal-binding</keyword>
<dbReference type="GO" id="GO:0050118">
    <property type="term" value="F:N-acetyldiaminopimelate deacetylase activity"/>
    <property type="evidence" value="ECO:0007669"/>
    <property type="project" value="UniProtKB-ARBA"/>
</dbReference>
<evidence type="ECO:0000313" key="5">
    <source>
        <dbReference type="Proteomes" id="UP000030147"/>
    </source>
</evidence>
<dbReference type="GO" id="GO:0019877">
    <property type="term" value="P:diaminopimelate biosynthetic process"/>
    <property type="evidence" value="ECO:0007669"/>
    <property type="project" value="UniProtKB-ARBA"/>
</dbReference>
<reference evidence="4 5" key="1">
    <citation type="journal article" date="2015" name="Stand. Genomic Sci.">
        <title>High quality draft genome sequence of the moderately halophilic bacterium Pontibacillus yanchengensis Y32(T) and comparison among Pontibacillus genomes.</title>
        <authorList>
            <person name="Huang J."/>
            <person name="Qiao Z.X."/>
            <person name="Tang J.W."/>
            <person name="Wang G."/>
        </authorList>
    </citation>
    <scope>NUCLEOTIDE SEQUENCE [LARGE SCALE GENOMIC DNA]</scope>
    <source>
        <strain evidence="4 5">Y32</strain>
    </source>
</reference>
<evidence type="ECO:0000259" key="3">
    <source>
        <dbReference type="Pfam" id="PF07687"/>
    </source>
</evidence>
<proteinExistence type="predicted"/>
<sequence>MEDMIQHYISTIESDIIRIRRSLHKNPELSNEEFATSALVQETLTEYGIEYRTGFANTGVLGIIKGNKPGKTVALRADMDALPIQETNTHDYISETSGKMHACGHDAHTAMLLATGYTLQNMRDYIEGTVLLVFQPAEENSPTGGSQQMMDDGVFDEFTPDVIFGQHVWPSLPVGEIGVRDGAMMGASDRFTVTIKGRGGHASMPQDGNDAIIISNQIISSLQTIVSRNVNPIESAVVTIGSINGGYRYNVIPDKVTLEGTVRTYKPEVKEKVKQRFHTIVQQTVEAFEGEVEIEYLDGYPATINTPKWAQQARHSAQKLLGEASTPNLDPVMAGEDFARFLEHYPGAFIWLGTQIEDKQEQKPLHDPAFKLNEKALPIGSSYMVNLAIDTLNTLSNQENGEVSE</sequence>
<dbReference type="InterPro" id="IPR002933">
    <property type="entry name" value="Peptidase_M20"/>
</dbReference>
<feature type="binding site" evidence="2">
    <location>
        <position position="139"/>
    </location>
    <ligand>
        <name>Mn(2+)</name>
        <dbReference type="ChEBI" id="CHEBI:29035"/>
        <label>2</label>
    </ligand>
</feature>
<feature type="binding site" evidence="2">
    <location>
        <position position="105"/>
    </location>
    <ligand>
        <name>Mn(2+)</name>
        <dbReference type="ChEBI" id="CHEBI:29035"/>
        <label>2</label>
    </ligand>
</feature>
<keyword evidence="1" id="KW-0378">Hydrolase</keyword>
<keyword evidence="5" id="KW-1185">Reference proteome</keyword>
<dbReference type="Gene3D" id="3.30.70.360">
    <property type="match status" value="1"/>
</dbReference>
<dbReference type="GO" id="GO:0004180">
    <property type="term" value="F:carboxypeptidase activity"/>
    <property type="evidence" value="ECO:0007669"/>
    <property type="project" value="UniProtKB-KW"/>
</dbReference>
<protein>
    <submittedName>
        <fullName evidence="4">Carboxypeptidase</fullName>
    </submittedName>
</protein>
<dbReference type="eggNOG" id="COG1473">
    <property type="taxonomic scope" value="Bacteria"/>
</dbReference>